<gene>
    <name evidence="1" type="ORF">SEVIR_5G147100v2</name>
</gene>
<dbReference type="EMBL" id="CM016556">
    <property type="protein sequence ID" value="TKW14130.1"/>
    <property type="molecule type" value="Genomic_DNA"/>
</dbReference>
<keyword evidence="2" id="KW-1185">Reference proteome</keyword>
<name>A0A4U6UDQ9_SETVI</name>
<dbReference type="AlphaFoldDB" id="A0A4U6UDQ9"/>
<proteinExistence type="predicted"/>
<reference evidence="1" key="1">
    <citation type="submission" date="2019-03" db="EMBL/GenBank/DDBJ databases">
        <title>WGS assembly of Setaria viridis.</title>
        <authorList>
            <person name="Huang P."/>
            <person name="Jenkins J."/>
            <person name="Grimwood J."/>
            <person name="Barry K."/>
            <person name="Healey A."/>
            <person name="Mamidi S."/>
            <person name="Sreedasyam A."/>
            <person name="Shu S."/>
            <person name="Feldman M."/>
            <person name="Wu J."/>
            <person name="Yu Y."/>
            <person name="Chen C."/>
            <person name="Johnson J."/>
            <person name="Rokhsar D."/>
            <person name="Baxter I."/>
            <person name="Schmutz J."/>
            <person name="Brutnell T."/>
            <person name="Kellogg E."/>
        </authorList>
    </citation>
    <scope>NUCLEOTIDE SEQUENCE [LARGE SCALE GENOMIC DNA]</scope>
</reference>
<accession>A0A4U6UDQ9</accession>
<dbReference type="Gramene" id="TKW14130">
    <property type="protein sequence ID" value="TKW14130"/>
    <property type="gene ID" value="SEVIR_5G147100v2"/>
</dbReference>
<dbReference type="Proteomes" id="UP000298652">
    <property type="component" value="Chromosome 5"/>
</dbReference>
<organism evidence="1 2">
    <name type="scientific">Setaria viridis</name>
    <name type="common">Green bristlegrass</name>
    <name type="synonym">Setaria italica subsp. viridis</name>
    <dbReference type="NCBI Taxonomy" id="4556"/>
    <lineage>
        <taxon>Eukaryota</taxon>
        <taxon>Viridiplantae</taxon>
        <taxon>Streptophyta</taxon>
        <taxon>Embryophyta</taxon>
        <taxon>Tracheophyta</taxon>
        <taxon>Spermatophyta</taxon>
        <taxon>Magnoliopsida</taxon>
        <taxon>Liliopsida</taxon>
        <taxon>Poales</taxon>
        <taxon>Poaceae</taxon>
        <taxon>PACMAD clade</taxon>
        <taxon>Panicoideae</taxon>
        <taxon>Panicodae</taxon>
        <taxon>Paniceae</taxon>
        <taxon>Cenchrinae</taxon>
        <taxon>Setaria</taxon>
    </lineage>
</organism>
<protein>
    <submittedName>
        <fullName evidence="1">Uncharacterized protein</fullName>
    </submittedName>
</protein>
<evidence type="ECO:0000313" key="1">
    <source>
        <dbReference type="EMBL" id="TKW14130.1"/>
    </source>
</evidence>
<sequence length="74" mass="7848">MHGKLESLVAGASFSLLCAGAFKTDKPYHTTSLHSASSHLRSPKGELIVGSISTDRGLGSESIQKGQHHTYEVP</sequence>
<evidence type="ECO:0000313" key="2">
    <source>
        <dbReference type="Proteomes" id="UP000298652"/>
    </source>
</evidence>